<reference evidence="2" key="1">
    <citation type="submission" date="2020-05" db="EMBL/GenBank/DDBJ databases">
        <authorList>
            <person name="Chiriac C."/>
            <person name="Salcher M."/>
            <person name="Ghai R."/>
            <person name="Kavagutti S V."/>
        </authorList>
    </citation>
    <scope>NUCLEOTIDE SEQUENCE</scope>
</reference>
<sequence>MLLYRIFGHDPDAATGEPGHPDFLYPGQGSGRWDNPDHYLGWYMASSPAAAVGEVFGDLASWDDAMFDFPFLEGARRVLGTYSVPDSIALLDLDDAAALADRTLRPTQVVSPNRVATQRVALDIFNEQDRSGARLWAGVTWWSSRRAYWPVHFIWGQTPACESIDSLHVAHPAVRDAATALSKPLG</sequence>
<dbReference type="EMBL" id="CAFBMK010000252">
    <property type="protein sequence ID" value="CAB4941806.1"/>
    <property type="molecule type" value="Genomic_DNA"/>
</dbReference>
<evidence type="ECO:0000313" key="2">
    <source>
        <dbReference type="EMBL" id="CAB4941806.1"/>
    </source>
</evidence>
<name>A0A6J7JF08_9ZZZZ</name>
<dbReference type="AlphaFoldDB" id="A0A6J7JF08"/>
<evidence type="ECO:0000259" key="1">
    <source>
        <dbReference type="Pfam" id="PF08808"/>
    </source>
</evidence>
<protein>
    <submittedName>
        <fullName evidence="2">Unannotated protein</fullName>
    </submittedName>
</protein>
<organism evidence="2">
    <name type="scientific">freshwater metagenome</name>
    <dbReference type="NCBI Taxonomy" id="449393"/>
    <lineage>
        <taxon>unclassified sequences</taxon>
        <taxon>metagenomes</taxon>
        <taxon>ecological metagenomes</taxon>
    </lineage>
</organism>
<feature type="domain" description="RES" evidence="1">
    <location>
        <begin position="3"/>
        <end position="146"/>
    </location>
</feature>
<dbReference type="InterPro" id="IPR014914">
    <property type="entry name" value="RES_dom"/>
</dbReference>
<accession>A0A6J7JF08</accession>
<proteinExistence type="predicted"/>
<dbReference type="Pfam" id="PF08808">
    <property type="entry name" value="RES"/>
    <property type="match status" value="1"/>
</dbReference>
<gene>
    <name evidence="2" type="ORF">UFOPK3564_03004</name>
</gene>